<evidence type="ECO:0000313" key="2">
    <source>
        <dbReference type="EMBL" id="CAK0781209.1"/>
    </source>
</evidence>
<feature type="compositionally biased region" description="Basic and acidic residues" evidence="1">
    <location>
        <begin position="28"/>
        <end position="44"/>
    </location>
</feature>
<protein>
    <recommendedName>
        <fullName evidence="4">Ribosome assembly protein 3</fullName>
    </recommendedName>
</protein>
<gene>
    <name evidence="2" type="ORF">CVIRNUC_005313</name>
</gene>
<sequence length="216" mass="23560">MPELYKKFRDSQGLASVSRALHASKGSTKLEGDKLPDIQRKTELEGQEGPGQGLKGGDEQSQRPDKVDNEQKKKKKQRRSAGGEHDDIDQTSETLAPQKRKKTTKKALSQSVDETRFASEGAEDDGTLPSPSLEPGKGNAESGTAHAKGEGSQEQQTFRDFYVKTFSSAFASELFDLRQAEGESMSLGLLLRQIESGINIFSDLEKDLLQGRAASS</sequence>
<accession>A0AAV1I7V2</accession>
<dbReference type="AlphaFoldDB" id="A0AAV1I7V2"/>
<comment type="caution">
    <text evidence="2">The sequence shown here is derived from an EMBL/GenBank/DDBJ whole genome shotgun (WGS) entry which is preliminary data.</text>
</comment>
<organism evidence="2 3">
    <name type="scientific">Coccomyxa viridis</name>
    <dbReference type="NCBI Taxonomy" id="1274662"/>
    <lineage>
        <taxon>Eukaryota</taxon>
        <taxon>Viridiplantae</taxon>
        <taxon>Chlorophyta</taxon>
        <taxon>core chlorophytes</taxon>
        <taxon>Trebouxiophyceae</taxon>
        <taxon>Trebouxiophyceae incertae sedis</taxon>
        <taxon>Coccomyxaceae</taxon>
        <taxon>Coccomyxa</taxon>
    </lineage>
</organism>
<evidence type="ECO:0000313" key="3">
    <source>
        <dbReference type="Proteomes" id="UP001314263"/>
    </source>
</evidence>
<name>A0AAV1I7V2_9CHLO</name>
<evidence type="ECO:0000256" key="1">
    <source>
        <dbReference type="SAM" id="MobiDB-lite"/>
    </source>
</evidence>
<dbReference type="Proteomes" id="UP001314263">
    <property type="component" value="Unassembled WGS sequence"/>
</dbReference>
<keyword evidence="3" id="KW-1185">Reference proteome</keyword>
<proteinExistence type="predicted"/>
<reference evidence="2 3" key="1">
    <citation type="submission" date="2023-10" db="EMBL/GenBank/DDBJ databases">
        <authorList>
            <person name="Maclean D."/>
            <person name="Macfadyen A."/>
        </authorList>
    </citation>
    <scope>NUCLEOTIDE SEQUENCE [LARGE SCALE GENOMIC DNA]</scope>
</reference>
<evidence type="ECO:0008006" key="4">
    <source>
        <dbReference type="Google" id="ProtNLM"/>
    </source>
</evidence>
<feature type="compositionally biased region" description="Basic and acidic residues" evidence="1">
    <location>
        <begin position="56"/>
        <end position="71"/>
    </location>
</feature>
<feature type="region of interest" description="Disordered" evidence="1">
    <location>
        <begin position="24"/>
        <end position="156"/>
    </location>
</feature>
<dbReference type="EMBL" id="CAUYUE010000006">
    <property type="protein sequence ID" value="CAK0781209.1"/>
    <property type="molecule type" value="Genomic_DNA"/>
</dbReference>